<feature type="signal peptide" evidence="1">
    <location>
        <begin position="1"/>
        <end position="17"/>
    </location>
</feature>
<name>V4LQQ8_EUTSA</name>
<dbReference type="Gramene" id="ESQ44832">
    <property type="protein sequence ID" value="ESQ44832"/>
    <property type="gene ID" value="EUTSA_v10003286mg"/>
</dbReference>
<sequence length="146" mass="15843">MSLFFLLLCFLLPISLLVHHCSDLPPAGSSLLFAADMPSLAVISLSSPDHLKPPDKRKPSLSPDLPLFSQGFPLSYLRHLRGHNASAKLSRGPPLKQLVVSARLICLLPLSPPDLPSISLRNSSVNPRKIRRSLGETMGSFSEDLG</sequence>
<evidence type="ECO:0000256" key="1">
    <source>
        <dbReference type="SAM" id="SignalP"/>
    </source>
</evidence>
<dbReference type="Proteomes" id="UP000030689">
    <property type="component" value="Unassembled WGS sequence"/>
</dbReference>
<dbReference type="KEGG" id="eus:EUTSA_v10003286mg"/>
<organism evidence="2 3">
    <name type="scientific">Eutrema salsugineum</name>
    <name type="common">Saltwater cress</name>
    <name type="synonym">Sisymbrium salsugineum</name>
    <dbReference type="NCBI Taxonomy" id="72664"/>
    <lineage>
        <taxon>Eukaryota</taxon>
        <taxon>Viridiplantae</taxon>
        <taxon>Streptophyta</taxon>
        <taxon>Embryophyta</taxon>
        <taxon>Tracheophyta</taxon>
        <taxon>Spermatophyta</taxon>
        <taxon>Magnoliopsida</taxon>
        <taxon>eudicotyledons</taxon>
        <taxon>Gunneridae</taxon>
        <taxon>Pentapetalae</taxon>
        <taxon>rosids</taxon>
        <taxon>malvids</taxon>
        <taxon>Brassicales</taxon>
        <taxon>Brassicaceae</taxon>
        <taxon>Eutremeae</taxon>
        <taxon>Eutrema</taxon>
    </lineage>
</organism>
<dbReference type="AlphaFoldDB" id="V4LQQ8"/>
<dbReference type="EMBL" id="KI517441">
    <property type="protein sequence ID" value="ESQ44832.1"/>
    <property type="molecule type" value="Genomic_DNA"/>
</dbReference>
<feature type="chain" id="PRO_5004722040" evidence="1">
    <location>
        <begin position="18"/>
        <end position="146"/>
    </location>
</feature>
<keyword evidence="3" id="KW-1185">Reference proteome</keyword>
<reference evidence="2 3" key="1">
    <citation type="journal article" date="2013" name="Front. Plant Sci.">
        <title>The Reference Genome of the Halophytic Plant Eutrema salsugineum.</title>
        <authorList>
            <person name="Yang R."/>
            <person name="Jarvis D.E."/>
            <person name="Chen H."/>
            <person name="Beilstein M.A."/>
            <person name="Grimwood J."/>
            <person name="Jenkins J."/>
            <person name="Shu S."/>
            <person name="Prochnik S."/>
            <person name="Xin M."/>
            <person name="Ma C."/>
            <person name="Schmutz J."/>
            <person name="Wing R.A."/>
            <person name="Mitchell-Olds T."/>
            <person name="Schumaker K.S."/>
            <person name="Wang X."/>
        </authorList>
    </citation>
    <scope>NUCLEOTIDE SEQUENCE [LARGE SCALE GENOMIC DNA]</scope>
</reference>
<proteinExistence type="predicted"/>
<evidence type="ECO:0000313" key="3">
    <source>
        <dbReference type="Proteomes" id="UP000030689"/>
    </source>
</evidence>
<evidence type="ECO:0000313" key="2">
    <source>
        <dbReference type="EMBL" id="ESQ44832.1"/>
    </source>
</evidence>
<gene>
    <name evidence="2" type="ORF">EUTSA_v10003286mg</name>
</gene>
<accession>V4LQQ8</accession>
<protein>
    <submittedName>
        <fullName evidence="2">Uncharacterized protein</fullName>
    </submittedName>
</protein>
<keyword evidence="1" id="KW-0732">Signal</keyword>